<evidence type="ECO:0000313" key="10">
    <source>
        <dbReference type="EMBL" id="EGC32110.1"/>
    </source>
</evidence>
<keyword evidence="3 5" id="KW-0067">ATP-binding</keyword>
<dbReference type="InterPro" id="IPR014729">
    <property type="entry name" value="Rossmann-like_a/b/a_fold"/>
</dbReference>
<dbReference type="InterPro" id="IPR029055">
    <property type="entry name" value="Ntn_hydrolases_N"/>
</dbReference>
<evidence type="ECO:0000313" key="11">
    <source>
        <dbReference type="Proteomes" id="UP000001064"/>
    </source>
</evidence>
<dbReference type="GO" id="GO:0005524">
    <property type="term" value="F:ATP binding"/>
    <property type="evidence" value="ECO:0007669"/>
    <property type="project" value="UniProtKB-KW"/>
</dbReference>
<dbReference type="RefSeq" id="XP_003291360.1">
    <property type="nucleotide sequence ID" value="XM_003291312.1"/>
</dbReference>
<dbReference type="PANTHER" id="PTHR43284:SF1">
    <property type="entry name" value="ASPARAGINE SYNTHETASE"/>
    <property type="match status" value="1"/>
</dbReference>
<dbReference type="NCBIfam" id="TIGR01536">
    <property type="entry name" value="asn_synth_AEB"/>
    <property type="match status" value="1"/>
</dbReference>
<dbReference type="GO" id="GO:0006529">
    <property type="term" value="P:asparagine biosynthetic process"/>
    <property type="evidence" value="ECO:0007669"/>
    <property type="project" value="UniProtKB-KW"/>
</dbReference>
<evidence type="ECO:0000259" key="9">
    <source>
        <dbReference type="PROSITE" id="PS51278"/>
    </source>
</evidence>
<dbReference type="VEuPathDB" id="AmoebaDB:DICPUDRAFT_38826"/>
<keyword evidence="2 5" id="KW-0547">Nucleotide-binding</keyword>
<evidence type="ECO:0000256" key="8">
    <source>
        <dbReference type="PIRSR" id="PIRSR001589-3"/>
    </source>
</evidence>
<gene>
    <name evidence="10" type="ORF">DICPUDRAFT_38826</name>
</gene>
<dbReference type="PROSITE" id="PS51278">
    <property type="entry name" value="GATASE_TYPE_2"/>
    <property type="match status" value="1"/>
</dbReference>
<organism evidence="10 11">
    <name type="scientific">Dictyostelium purpureum</name>
    <name type="common">Slime mold</name>
    <dbReference type="NCBI Taxonomy" id="5786"/>
    <lineage>
        <taxon>Eukaryota</taxon>
        <taxon>Amoebozoa</taxon>
        <taxon>Evosea</taxon>
        <taxon>Eumycetozoa</taxon>
        <taxon>Dictyostelia</taxon>
        <taxon>Dictyosteliales</taxon>
        <taxon>Dictyosteliaceae</taxon>
        <taxon>Dictyostelium</taxon>
    </lineage>
</organism>
<dbReference type="Pfam" id="PF00733">
    <property type="entry name" value="Asn_synthase"/>
    <property type="match status" value="1"/>
</dbReference>
<dbReference type="Gene3D" id="3.60.20.10">
    <property type="entry name" value="Glutamine Phosphoribosylpyrophosphate, subunit 1, domain 1"/>
    <property type="match status" value="1"/>
</dbReference>
<evidence type="ECO:0000256" key="2">
    <source>
        <dbReference type="ARBA" id="ARBA00022741"/>
    </source>
</evidence>
<evidence type="ECO:0000256" key="7">
    <source>
        <dbReference type="PIRSR" id="PIRSR001589-2"/>
    </source>
</evidence>
<accession>F0ZVC5</accession>
<feature type="domain" description="Glutamine amidotransferase type-2" evidence="9">
    <location>
        <begin position="2"/>
        <end position="219"/>
    </location>
</feature>
<protein>
    <recommendedName>
        <fullName evidence="9">Glutamine amidotransferase type-2 domain-containing protein</fullName>
    </recommendedName>
</protein>
<evidence type="ECO:0000256" key="5">
    <source>
        <dbReference type="PIRNR" id="PIRNR001589"/>
    </source>
</evidence>
<feature type="binding site" evidence="7">
    <location>
        <position position="271"/>
    </location>
    <ligand>
        <name>ATP</name>
        <dbReference type="ChEBI" id="CHEBI:30616"/>
    </ligand>
</feature>
<dbReference type="AlphaFoldDB" id="F0ZVC5"/>
<reference evidence="11" key="1">
    <citation type="journal article" date="2011" name="Genome Biol.">
        <title>Comparative genomics of the social amoebae Dictyostelium discoideum and Dictyostelium purpureum.</title>
        <authorList>
            <consortium name="US DOE Joint Genome Institute (JGI-PGF)"/>
            <person name="Sucgang R."/>
            <person name="Kuo A."/>
            <person name="Tian X."/>
            <person name="Salerno W."/>
            <person name="Parikh A."/>
            <person name="Feasley C.L."/>
            <person name="Dalin E."/>
            <person name="Tu H."/>
            <person name="Huang E."/>
            <person name="Barry K."/>
            <person name="Lindquist E."/>
            <person name="Shapiro H."/>
            <person name="Bruce D."/>
            <person name="Schmutz J."/>
            <person name="Salamov A."/>
            <person name="Fey P."/>
            <person name="Gaudet P."/>
            <person name="Anjard C."/>
            <person name="Babu M.M."/>
            <person name="Basu S."/>
            <person name="Bushmanova Y."/>
            <person name="van der Wel H."/>
            <person name="Katoh-Kurasawa M."/>
            <person name="Dinh C."/>
            <person name="Coutinho P.M."/>
            <person name="Saito T."/>
            <person name="Elias M."/>
            <person name="Schaap P."/>
            <person name="Kay R.R."/>
            <person name="Henrissat B."/>
            <person name="Eichinger L."/>
            <person name="Rivero F."/>
            <person name="Putnam N.H."/>
            <person name="West C.M."/>
            <person name="Loomis W.F."/>
            <person name="Chisholm R.L."/>
            <person name="Shaulsky G."/>
            <person name="Strassmann J.E."/>
            <person name="Queller D.C."/>
            <person name="Kuspa A."/>
            <person name="Grigoriev I.V."/>
        </authorList>
    </citation>
    <scope>NUCLEOTIDE SEQUENCE [LARGE SCALE GENOMIC DNA]</scope>
    <source>
        <strain evidence="11">QSDP1</strain>
    </source>
</reference>
<dbReference type="eggNOG" id="KOG0571">
    <property type="taxonomic scope" value="Eukaryota"/>
</dbReference>
<evidence type="ECO:0000256" key="4">
    <source>
        <dbReference type="ARBA" id="ARBA00022962"/>
    </source>
</evidence>
<feature type="binding site" evidence="7">
    <location>
        <position position="103"/>
    </location>
    <ligand>
        <name>L-glutamine</name>
        <dbReference type="ChEBI" id="CHEBI:58359"/>
    </ligand>
</feature>
<dbReference type="PIRSF" id="PIRSF001589">
    <property type="entry name" value="Asn_synthetase_glu-h"/>
    <property type="match status" value="1"/>
</dbReference>
<evidence type="ECO:0000256" key="3">
    <source>
        <dbReference type="ARBA" id="ARBA00022840"/>
    </source>
</evidence>
<keyword evidence="11" id="KW-1185">Reference proteome</keyword>
<dbReference type="InParanoid" id="F0ZVC5"/>
<feature type="active site" description="For GATase activity" evidence="6">
    <location>
        <position position="2"/>
    </location>
</feature>
<dbReference type="GO" id="GO:0004066">
    <property type="term" value="F:asparagine synthase (glutamine-hydrolyzing) activity"/>
    <property type="evidence" value="ECO:0007669"/>
    <property type="project" value="InterPro"/>
</dbReference>
<dbReference type="EMBL" id="GL871211">
    <property type="protein sequence ID" value="EGC32110.1"/>
    <property type="molecule type" value="Genomic_DNA"/>
</dbReference>
<dbReference type="PANTHER" id="PTHR43284">
    <property type="entry name" value="ASPARAGINE SYNTHETASE (GLUTAMINE-HYDROLYZING)"/>
    <property type="match status" value="1"/>
</dbReference>
<dbReference type="SUPFAM" id="SSF52402">
    <property type="entry name" value="Adenine nucleotide alpha hydrolases-like"/>
    <property type="match status" value="1"/>
</dbReference>
<comment type="similarity">
    <text evidence="1">Belongs to the asparagine synthetase family.</text>
</comment>
<dbReference type="GeneID" id="10507540"/>
<dbReference type="InterPro" id="IPR006426">
    <property type="entry name" value="Asn_synth_AEB"/>
</dbReference>
<dbReference type="CDD" id="cd00712">
    <property type="entry name" value="AsnB"/>
    <property type="match status" value="1"/>
</dbReference>
<keyword evidence="4 6" id="KW-0315">Glutamine amidotransferase</keyword>
<dbReference type="CDD" id="cd01991">
    <property type="entry name" value="Asn_synthase_B_C"/>
    <property type="match status" value="1"/>
</dbReference>
<dbReference type="OrthoDB" id="409189at2759"/>
<dbReference type="InterPro" id="IPR051786">
    <property type="entry name" value="ASN_synthetase/amidase"/>
</dbReference>
<dbReference type="STRING" id="5786.F0ZVC5"/>
<dbReference type="InterPro" id="IPR033738">
    <property type="entry name" value="AsnB_N"/>
</dbReference>
<sequence>MCGISGWVNWSNLDLLKEIDTIQKMNQAVFHRGPEEGGFFTCSDALFGHRRLCVIDAAGGKQPMEYKKGDKSIVLCFNGELYNFQDLRKELEQLGHTFKSHSDTEVILMSYVEWGEECVKRLNGMFAVAIFDQEKERLFFARDHLGIKPLFYCIRGDSILFGSEIKVLLSNSKLVQPLVDKDGVAQLFYLGAFRTPETGCVFKDINELGAGKTITFNKSGGSFTTSGEKEYWNLKCAPHTDDLKATEKKLRHLIEAALSRQLVSDVPITFLLSGGLASSALVSLATSLAKSDSLPEQSPINQKSVLKTFSCEFEGDEKEYKEEIAGPKKPWMEKVVDNVQSEHTSTQCSVDQLLDNLLSPMRARDLPSFSKWETPLRLMLKKVKEHGVVLISDEGSDEIFSGYDWFKKEEALKMERLPWIGQCYAHFNKYLNSKVLNSVDYIKYGENIYKKAIERIPMLEGEDEAQQKQRIQSWLFIKYFLIYMLEREDRVSMSQSLEVRVPYCDFNLVEYCWNIPDNIKSVGDIEKGILRRSMISQLPRDILNHQKDRYPLSVQDTNYFIGICNILQIILLDSNSPILMFIKCEPINEIIENKNKQLYQTHENQVVIEHLIQVNNWILEYKVKFV</sequence>
<dbReference type="OMA" id="TDTMACR"/>
<dbReference type="Proteomes" id="UP000001064">
    <property type="component" value="Unassembled WGS sequence"/>
</dbReference>
<evidence type="ECO:0000256" key="1">
    <source>
        <dbReference type="ARBA" id="ARBA00005752"/>
    </source>
</evidence>
<dbReference type="InterPro" id="IPR001962">
    <property type="entry name" value="Asn_synthase"/>
</dbReference>
<dbReference type="InterPro" id="IPR017932">
    <property type="entry name" value="GATase_2_dom"/>
</dbReference>
<evidence type="ECO:0000256" key="6">
    <source>
        <dbReference type="PIRSR" id="PIRSR001589-1"/>
    </source>
</evidence>
<dbReference type="Gene3D" id="3.40.50.620">
    <property type="entry name" value="HUPs"/>
    <property type="match status" value="1"/>
</dbReference>
<dbReference type="SUPFAM" id="SSF56235">
    <property type="entry name" value="N-terminal nucleophile aminohydrolases (Ntn hydrolases)"/>
    <property type="match status" value="1"/>
</dbReference>
<dbReference type="FunCoup" id="F0ZVC5">
    <property type="interactions" value="55"/>
</dbReference>
<feature type="site" description="Important for beta-aspartyl-AMP intermediate formation" evidence="8">
    <location>
        <position position="394"/>
    </location>
</feature>
<keyword evidence="6" id="KW-0061">Asparagine biosynthesis</keyword>
<name>F0ZVC5_DICPU</name>
<keyword evidence="6" id="KW-0028">Amino-acid biosynthesis</keyword>
<dbReference type="KEGG" id="dpp:DICPUDRAFT_38826"/>
<proteinExistence type="inferred from homology"/>
<dbReference type="Pfam" id="PF13537">
    <property type="entry name" value="GATase_7"/>
    <property type="match status" value="1"/>
</dbReference>